<evidence type="ECO:0008006" key="2">
    <source>
        <dbReference type="Google" id="ProtNLM"/>
    </source>
</evidence>
<dbReference type="EMBL" id="CP157353">
    <property type="protein sequence ID" value="XBM04124.1"/>
    <property type="molecule type" value="Genomic_DNA"/>
</dbReference>
<evidence type="ECO:0000313" key="1">
    <source>
        <dbReference type="EMBL" id="XBM04124.1"/>
    </source>
</evidence>
<dbReference type="InterPro" id="IPR057807">
    <property type="entry name" value="YxiF"/>
</dbReference>
<sequence length="158" mass="19069">MNKNQKTKLETLKRKSRRKHLINELSYMTLPEPPFLEVEENQFFCQKVFTFLQSREHKSQIHGDNYLEHIEKSTQMLNEMVGRIKETPEQGRLLFFRDHEIEALLVNVDEVFHHLNQLLEQTKFLSGYGDFILIAEDFHFGLCIERTEYFYEFSFWGM</sequence>
<organism evidence="1">
    <name type="scientific">Bacillus sp. BS1807G30</name>
    <dbReference type="NCBI Taxonomy" id="3153756"/>
    <lineage>
        <taxon>Bacteria</taxon>
        <taxon>Bacillati</taxon>
        <taxon>Bacillota</taxon>
        <taxon>Bacilli</taxon>
        <taxon>Bacillales</taxon>
        <taxon>Bacillaceae</taxon>
        <taxon>Bacillus</taxon>
    </lineage>
</organism>
<proteinExistence type="predicted"/>
<name>A0AAU7FKQ7_9BACI</name>
<dbReference type="AlphaFoldDB" id="A0AAU7FKQ7"/>
<reference evidence="1" key="1">
    <citation type="submission" date="2024-05" db="EMBL/GenBank/DDBJ databases">
        <authorList>
            <person name="Liu Z."/>
        </authorList>
    </citation>
    <scope>NUCLEOTIDE SEQUENCE</scope>
    <source>
        <strain evidence="1">BS1807G30</strain>
    </source>
</reference>
<gene>
    <name evidence="1" type="ORF">ABG082_18655</name>
</gene>
<protein>
    <recommendedName>
        <fullName evidence="2">Group-specific protein</fullName>
    </recommendedName>
</protein>
<dbReference type="Pfam" id="PF24715">
    <property type="entry name" value="YxiF"/>
    <property type="match status" value="1"/>
</dbReference>
<accession>A0AAU7FKQ7</accession>
<dbReference type="RefSeq" id="WP_272511286.1">
    <property type="nucleotide sequence ID" value="NZ_CP157353.1"/>
</dbReference>